<evidence type="ECO:0000313" key="1">
    <source>
        <dbReference type="EMBL" id="EJW72903.1"/>
    </source>
</evidence>
<comment type="caution">
    <text evidence="1">The sequence shown here is derived from an EMBL/GenBank/DDBJ whole genome shotgun (WGS) entry which is preliminary data.</text>
</comment>
<sequence length="99" mass="11051">MFLVLINLRGPQIITKHNQSTLFAKSSSTSVVLNLNNADGPGVLRTVRVDIRAIYLFLRSFSNLFTVSRILLKIVPEKMAVFSVEQNEASLLYIVSGRV</sequence>
<reference evidence="2" key="1">
    <citation type="submission" date="2012-08" db="EMBL/GenBank/DDBJ databases">
        <title>The Genome Sequence of Wuchereria bancrofti.</title>
        <authorList>
            <person name="Nutman T.B."/>
            <person name="Fink D.L."/>
            <person name="Russ C."/>
            <person name="Young S."/>
            <person name="Zeng Q."/>
            <person name="Koehrsen M."/>
            <person name="Alvarado L."/>
            <person name="Berlin A."/>
            <person name="Chapman S.B."/>
            <person name="Chen Z."/>
            <person name="Freedman E."/>
            <person name="Gellesch M."/>
            <person name="Goldberg J."/>
            <person name="Griggs A."/>
            <person name="Gujja S."/>
            <person name="Heilman E.R."/>
            <person name="Heiman D."/>
            <person name="Hepburn T."/>
            <person name="Howarth C."/>
            <person name="Jen D."/>
            <person name="Larson L."/>
            <person name="Lewis B."/>
            <person name="Mehta T."/>
            <person name="Park D."/>
            <person name="Pearson M."/>
            <person name="Roberts A."/>
            <person name="Saif S."/>
            <person name="Shea T."/>
            <person name="Shenoy N."/>
            <person name="Sisk P."/>
            <person name="Stolte C."/>
            <person name="Sykes S."/>
            <person name="Walk T."/>
            <person name="White J."/>
            <person name="Yandava C."/>
            <person name="Haas B."/>
            <person name="Henn M.R."/>
            <person name="Nusbaum C."/>
            <person name="Birren B."/>
        </authorList>
    </citation>
    <scope>NUCLEOTIDE SEQUENCE [LARGE SCALE GENOMIC DNA]</scope>
    <source>
        <strain evidence="2">NA</strain>
    </source>
</reference>
<protein>
    <submittedName>
        <fullName evidence="1">Uncharacterized protein</fullName>
    </submittedName>
</protein>
<dbReference type="Proteomes" id="UP000004810">
    <property type="component" value="Unassembled WGS sequence"/>
</dbReference>
<organism evidence="1 2">
    <name type="scientific">Wuchereria bancrofti</name>
    <dbReference type="NCBI Taxonomy" id="6293"/>
    <lineage>
        <taxon>Eukaryota</taxon>
        <taxon>Metazoa</taxon>
        <taxon>Ecdysozoa</taxon>
        <taxon>Nematoda</taxon>
        <taxon>Chromadorea</taxon>
        <taxon>Rhabditida</taxon>
        <taxon>Spirurina</taxon>
        <taxon>Spiruromorpha</taxon>
        <taxon>Filarioidea</taxon>
        <taxon>Onchocercidae</taxon>
        <taxon>Wuchereria</taxon>
    </lineage>
</organism>
<gene>
    <name evidence="1" type="ORF">WUBG_16191</name>
</gene>
<accession>J9DTC5</accession>
<dbReference type="AlphaFoldDB" id="J9DTC5"/>
<dbReference type="EMBL" id="ADBV01015151">
    <property type="protein sequence ID" value="EJW72903.1"/>
    <property type="molecule type" value="Genomic_DNA"/>
</dbReference>
<name>J9DTC5_WUCBA</name>
<evidence type="ECO:0000313" key="2">
    <source>
        <dbReference type="Proteomes" id="UP000004810"/>
    </source>
</evidence>
<proteinExistence type="predicted"/>